<reference evidence="2 3" key="1">
    <citation type="journal article" date="2021" name="Arch. Microbiol.">
        <title>Myceligenerans indicum sp. nov., an actinobacterium isolated from mangrove sediment of Sundarbans, India.</title>
        <authorList>
            <person name="Asha K."/>
            <person name="Bhadury P."/>
        </authorList>
    </citation>
    <scope>NUCLEOTIDE SEQUENCE [LARGE SCALE GENOMIC DNA]</scope>
    <source>
        <strain evidence="2 3">I2</strain>
    </source>
</reference>
<keyword evidence="3" id="KW-1185">Reference proteome</keyword>
<organism evidence="2 3">
    <name type="scientific">Myceligenerans indicum</name>
    <dbReference type="NCBI Taxonomy" id="2593663"/>
    <lineage>
        <taxon>Bacteria</taxon>
        <taxon>Bacillati</taxon>
        <taxon>Actinomycetota</taxon>
        <taxon>Actinomycetes</taxon>
        <taxon>Micrococcales</taxon>
        <taxon>Promicromonosporaceae</taxon>
        <taxon>Myceligenerans</taxon>
    </lineage>
</organism>
<proteinExistence type="predicted"/>
<dbReference type="EMBL" id="JABBYC010000005">
    <property type="protein sequence ID" value="MBL0885643.1"/>
    <property type="molecule type" value="Genomic_DNA"/>
</dbReference>
<dbReference type="SUPFAM" id="SSF53474">
    <property type="entry name" value="alpha/beta-Hydrolases"/>
    <property type="match status" value="1"/>
</dbReference>
<dbReference type="InterPro" id="IPR010662">
    <property type="entry name" value="RBBP9/YdeN"/>
</dbReference>
<dbReference type="PANTHER" id="PTHR15394:SF3">
    <property type="entry name" value="SERINE HYDROLASE RBBP9"/>
    <property type="match status" value="1"/>
</dbReference>
<comment type="caution">
    <text evidence="2">The sequence shown here is derived from an EMBL/GenBank/DDBJ whole genome shotgun (WGS) entry which is preliminary data.</text>
</comment>
<gene>
    <name evidence="2" type="ORF">HGK34_04990</name>
</gene>
<dbReference type="Proteomes" id="UP000675409">
    <property type="component" value="Unassembled WGS sequence"/>
</dbReference>
<name>A0ABS1LHN2_9MICO</name>
<sequence>MPLDRSGPVAQTAARDHGSAEPRHAVIFHGTGAPPSVLWYRWLGDRLAARGYDVEVPHHPGINIEPVADMLPGVLAAHTFGPGTVLVGHSGGAALLLALLEKLERPVAQAVLVAGYCTRPNESEEPVLQESYDWSAIRAGVRDLVLVNSVTDPYGCDAAQGRAMFDRLGGTQVIRDDGHFETDTLEIVDRLIP</sequence>
<feature type="region of interest" description="Disordered" evidence="1">
    <location>
        <begin position="1"/>
        <end position="21"/>
    </location>
</feature>
<protein>
    <submittedName>
        <fullName evidence="2">Alpha/beta hydrolase</fullName>
    </submittedName>
</protein>
<dbReference type="GO" id="GO:0016787">
    <property type="term" value="F:hydrolase activity"/>
    <property type="evidence" value="ECO:0007669"/>
    <property type="project" value="UniProtKB-KW"/>
</dbReference>
<dbReference type="Pfam" id="PF06821">
    <property type="entry name" value="Ser_hydrolase"/>
    <property type="match status" value="1"/>
</dbReference>
<accession>A0ABS1LHN2</accession>
<keyword evidence="2" id="KW-0378">Hydrolase</keyword>
<evidence type="ECO:0000313" key="3">
    <source>
        <dbReference type="Proteomes" id="UP000675409"/>
    </source>
</evidence>
<evidence type="ECO:0000313" key="2">
    <source>
        <dbReference type="EMBL" id="MBL0885643.1"/>
    </source>
</evidence>
<dbReference type="Gene3D" id="3.40.50.1820">
    <property type="entry name" value="alpha/beta hydrolase"/>
    <property type="match status" value="1"/>
</dbReference>
<dbReference type="InterPro" id="IPR029058">
    <property type="entry name" value="AB_hydrolase_fold"/>
</dbReference>
<evidence type="ECO:0000256" key="1">
    <source>
        <dbReference type="SAM" id="MobiDB-lite"/>
    </source>
</evidence>
<dbReference type="PANTHER" id="PTHR15394">
    <property type="entry name" value="SERINE HYDROLASE RBBP9"/>
    <property type="match status" value="1"/>
</dbReference>